<dbReference type="PANTHER" id="PTHR13887:SF41">
    <property type="entry name" value="THIOREDOXIN SUPERFAMILY PROTEIN"/>
    <property type="match status" value="1"/>
</dbReference>
<dbReference type="PANTHER" id="PTHR13887">
    <property type="entry name" value="GLUTATHIONE S-TRANSFERASE KAPPA"/>
    <property type="match status" value="1"/>
</dbReference>
<dbReference type="InterPro" id="IPR036249">
    <property type="entry name" value="Thioredoxin-like_sf"/>
</dbReference>
<dbReference type="CDD" id="cd03024">
    <property type="entry name" value="DsbA_FrnE"/>
    <property type="match status" value="1"/>
</dbReference>
<evidence type="ECO:0000313" key="2">
    <source>
        <dbReference type="EMBL" id="UTI66925.1"/>
    </source>
</evidence>
<evidence type="ECO:0000259" key="1">
    <source>
        <dbReference type="Pfam" id="PF01323"/>
    </source>
</evidence>
<keyword evidence="3" id="KW-1185">Reference proteome</keyword>
<reference evidence="2 3" key="1">
    <citation type="submission" date="2022-06" db="EMBL/GenBank/DDBJ databases">
        <title>Paraconexibacter antarcticus.</title>
        <authorList>
            <person name="Kim C.S."/>
        </authorList>
    </citation>
    <scope>NUCLEOTIDE SEQUENCE [LARGE SCALE GENOMIC DNA]</scope>
    <source>
        <strain evidence="2 3">02-257</strain>
    </source>
</reference>
<accession>A0ABY5DZF7</accession>
<feature type="domain" description="DSBA-like thioredoxin" evidence="1">
    <location>
        <begin position="3"/>
        <end position="204"/>
    </location>
</feature>
<dbReference type="Proteomes" id="UP001056035">
    <property type="component" value="Chromosome"/>
</dbReference>
<dbReference type="EMBL" id="CP098502">
    <property type="protein sequence ID" value="UTI66925.1"/>
    <property type="molecule type" value="Genomic_DNA"/>
</dbReference>
<dbReference type="InterPro" id="IPR001853">
    <property type="entry name" value="DSBA-like_thioredoxin_dom"/>
</dbReference>
<dbReference type="RefSeq" id="WP_254573577.1">
    <property type="nucleotide sequence ID" value="NZ_CP098502.1"/>
</dbReference>
<dbReference type="SUPFAM" id="SSF52833">
    <property type="entry name" value="Thioredoxin-like"/>
    <property type="match status" value="1"/>
</dbReference>
<dbReference type="Gene3D" id="3.40.30.10">
    <property type="entry name" value="Glutaredoxin"/>
    <property type="match status" value="1"/>
</dbReference>
<sequence>MNVEIWSDIACPWCYVGKRRFEAALERFEHRDAVTVTWRSFELDPNAPAERTGDYAAMLARKYGMTPEEGQAKLDEMTAMAAGDGLDFHFERLRSGNTFDGHRLLHLSAEHGLQDAMKERLMRAYLTEGELMSDHETLVRLGTDAGLDSGEVRAMLASDRFAADVRADEETAYGFGVQGVPFFVVDRAMGASGAHPPEQLLELLRRGWAARAPEPITVVADGDSCGVDGC</sequence>
<organism evidence="2 3">
    <name type="scientific">Paraconexibacter antarcticus</name>
    <dbReference type="NCBI Taxonomy" id="2949664"/>
    <lineage>
        <taxon>Bacteria</taxon>
        <taxon>Bacillati</taxon>
        <taxon>Actinomycetota</taxon>
        <taxon>Thermoleophilia</taxon>
        <taxon>Solirubrobacterales</taxon>
        <taxon>Paraconexibacteraceae</taxon>
        <taxon>Paraconexibacter</taxon>
    </lineage>
</organism>
<protein>
    <submittedName>
        <fullName evidence="2">DsbA family oxidoreductase</fullName>
    </submittedName>
</protein>
<evidence type="ECO:0000313" key="3">
    <source>
        <dbReference type="Proteomes" id="UP001056035"/>
    </source>
</evidence>
<name>A0ABY5DZF7_9ACTN</name>
<gene>
    <name evidence="2" type="ORF">NBH00_12120</name>
</gene>
<dbReference type="Pfam" id="PF01323">
    <property type="entry name" value="DSBA"/>
    <property type="match status" value="1"/>
</dbReference>
<proteinExistence type="predicted"/>